<dbReference type="PANTHER" id="PTHR21432">
    <property type="entry name" value="ACETYL-COA HYDROLASE-RELATED"/>
    <property type="match status" value="1"/>
</dbReference>
<dbReference type="Proteomes" id="UP000010847">
    <property type="component" value="Chromosome"/>
</dbReference>
<evidence type="ECO:0000313" key="7">
    <source>
        <dbReference type="Proteomes" id="UP000010847"/>
    </source>
</evidence>
<dbReference type="Gene3D" id="3.30.750.70">
    <property type="entry name" value="4-hydroxybutyrate coenzyme like domains"/>
    <property type="match status" value="1"/>
</dbReference>
<comment type="similarity">
    <text evidence="1 3">Belongs to the acetyl-CoA hydrolase/transferase family.</text>
</comment>
<dbReference type="RefSeq" id="WP_006718473.1">
    <property type="nucleotide sequence ID" value="NZ_CP007032.1"/>
</dbReference>
<gene>
    <name evidence="6" type="ORF">DESME_14625</name>
</gene>
<keyword evidence="2 3" id="KW-0808">Transferase</keyword>
<keyword evidence="3" id="KW-0963">Cytoplasm</keyword>
<reference evidence="6 7" key="1">
    <citation type="submission" date="2013-12" db="EMBL/GenBank/DDBJ databases">
        <authorList>
            <consortium name="DOE Joint Genome Institute"/>
            <person name="Smidt H."/>
            <person name="Huntemann M."/>
            <person name="Han J."/>
            <person name="Chen A."/>
            <person name="Kyrpides N."/>
            <person name="Mavromatis K."/>
            <person name="Markowitz V."/>
            <person name="Palaniappan K."/>
            <person name="Ivanova N."/>
            <person name="Schaumberg A."/>
            <person name="Pati A."/>
            <person name="Liolios K."/>
            <person name="Nordberg H.P."/>
            <person name="Cantor M.N."/>
            <person name="Hua S.X."/>
            <person name="Woyke T."/>
        </authorList>
    </citation>
    <scope>NUCLEOTIDE SEQUENCE [LARGE SCALE GENOMIC DNA]</scope>
    <source>
        <strain evidence="7">DSM 15288</strain>
    </source>
</reference>
<dbReference type="InterPro" id="IPR037171">
    <property type="entry name" value="NagB/RpiA_transferase-like"/>
</dbReference>
<dbReference type="HOGENOM" id="CLU_030703_1_0_9"/>
<dbReference type="EC" id="2.8.3.-" evidence="3"/>
<dbReference type="KEGG" id="dmt:DESME_14625"/>
<dbReference type="eggNOG" id="COG0427">
    <property type="taxonomic scope" value="Bacteria"/>
</dbReference>
<evidence type="ECO:0000256" key="1">
    <source>
        <dbReference type="ARBA" id="ARBA00009632"/>
    </source>
</evidence>
<protein>
    <recommendedName>
        <fullName evidence="3">Probable butyrate:acetyl-CoA coenzyme A-transferase</fullName>
        <shortName evidence="3">Butyrate CoA-transferase</shortName>
        <ecNumber evidence="3">2.8.3.-</ecNumber>
    </recommendedName>
</protein>
<dbReference type="Pfam" id="PF13336">
    <property type="entry name" value="AcetylCoA_hyd_C"/>
    <property type="match status" value="1"/>
</dbReference>
<dbReference type="PANTHER" id="PTHR21432:SF20">
    <property type="entry name" value="ACETYL-COA HYDROLASE"/>
    <property type="match status" value="1"/>
</dbReference>
<evidence type="ECO:0000256" key="3">
    <source>
        <dbReference type="HAMAP-Rule" id="MF_03228"/>
    </source>
</evidence>
<feature type="binding site" evidence="3">
    <location>
        <begin position="220"/>
        <end position="224"/>
    </location>
    <ligand>
        <name>CoA</name>
        <dbReference type="ChEBI" id="CHEBI:57287"/>
    </ligand>
</feature>
<feature type="domain" description="Acetyl-CoA hydrolase/transferase C-terminal" evidence="5">
    <location>
        <begin position="279"/>
        <end position="435"/>
    </location>
</feature>
<dbReference type="AlphaFoldDB" id="W0EGD0"/>
<organism evidence="6 7">
    <name type="scientific">Desulfitobacterium metallireducens DSM 15288</name>
    <dbReference type="NCBI Taxonomy" id="871968"/>
    <lineage>
        <taxon>Bacteria</taxon>
        <taxon>Bacillati</taxon>
        <taxon>Bacillota</taxon>
        <taxon>Clostridia</taxon>
        <taxon>Eubacteriales</taxon>
        <taxon>Desulfitobacteriaceae</taxon>
        <taxon>Desulfitobacterium</taxon>
    </lineage>
</organism>
<dbReference type="GO" id="GO:0005737">
    <property type="term" value="C:cytoplasm"/>
    <property type="evidence" value="ECO:0007669"/>
    <property type="project" value="UniProtKB-SubCell"/>
</dbReference>
<comment type="subcellular location">
    <subcellularLocation>
        <location evidence="3">Cytoplasm</location>
    </subcellularLocation>
</comment>
<dbReference type="Gene3D" id="3.40.1080.20">
    <property type="entry name" value="Acetyl-CoA hydrolase/transferase C-terminal domain"/>
    <property type="match status" value="1"/>
</dbReference>
<dbReference type="Pfam" id="PF02550">
    <property type="entry name" value="AcetylCoA_hydro"/>
    <property type="match status" value="1"/>
</dbReference>
<dbReference type="InterPro" id="IPR023990">
    <property type="entry name" value="Butryl-CoA_acetate_CoA_Tfrase"/>
</dbReference>
<comment type="pathway">
    <text evidence="3">Lipid metabolism; butanoate metabolism.</text>
</comment>
<dbReference type="OrthoDB" id="9801795at2"/>
<dbReference type="InterPro" id="IPR003702">
    <property type="entry name" value="ActCoA_hydro_N"/>
</dbReference>
<dbReference type="HAMAP" id="MF_03228">
    <property type="entry name" value="But_CoA_trans"/>
    <property type="match status" value="1"/>
</dbReference>
<evidence type="ECO:0000313" key="6">
    <source>
        <dbReference type="EMBL" id="AHF08121.1"/>
    </source>
</evidence>
<dbReference type="InterPro" id="IPR038460">
    <property type="entry name" value="AcetylCoA_hyd_C_sf"/>
</dbReference>
<dbReference type="InterPro" id="IPR026888">
    <property type="entry name" value="AcetylCoA_hyd_C"/>
</dbReference>
<sequence length="447" mass="50094">MSTWTEEYRKKVVSADQAVSVVKSGDWIIYSYAANTLPVLDAALARRTPELQDIQLLAGVSMRPHAIIKADPRGEHFTWDCVHFSVIDRKYYEMGRAFYIPLRYSEVPRYILENISRVDVLMVQVSPMDRHGNFNLGPTISHYRASADKAKVIIVEVNEDMPIAHGGYGHTLHVSEIDYIVEAGHTGMPQIPSLEPAEVDQQIAQYVLQELRNGDCIQLGIGTMPNALGSQIAKSDLKDLGVHTEMLVDSYVEMFETGRITGRKKQIDRGRMVYTFAGGTQKLYDFIDNNPQVAGYPVEYTNDRSIASMNDNLVSINNALEIDLSGQVCSETVGPKMISGAGGQLDFVDAAYNSKGGRSFICMESTYTDHEGTKYSRINPLLTVGAVVTDTRPMVQYVVTEYGIVNLKGQTTWQRAEKLISIAHPDFREELIQEAQKLKVWRRSNKR</sequence>
<comment type="function">
    <text evidence="3">Coenzyme A-transferase that converts butyrate to butyryl-CoA.</text>
</comment>
<feature type="binding site" evidence="3">
    <location>
        <position position="320"/>
    </location>
    <ligand>
        <name>CoA</name>
        <dbReference type="ChEBI" id="CHEBI:57287"/>
    </ligand>
</feature>
<dbReference type="EMBL" id="CP007032">
    <property type="protein sequence ID" value="AHF08121.1"/>
    <property type="molecule type" value="Genomic_DNA"/>
</dbReference>
<evidence type="ECO:0000256" key="2">
    <source>
        <dbReference type="ARBA" id="ARBA00022679"/>
    </source>
</evidence>
<name>W0EGD0_9FIRM</name>
<dbReference type="GO" id="GO:0008775">
    <property type="term" value="F:acetate CoA-transferase activity"/>
    <property type="evidence" value="ECO:0007669"/>
    <property type="project" value="InterPro"/>
</dbReference>
<dbReference type="GO" id="GO:0006083">
    <property type="term" value="P:acetate metabolic process"/>
    <property type="evidence" value="ECO:0007669"/>
    <property type="project" value="InterPro"/>
</dbReference>
<dbReference type="GO" id="GO:0019605">
    <property type="term" value="P:butyrate metabolic process"/>
    <property type="evidence" value="ECO:0007669"/>
    <property type="project" value="UniProtKB-UniRule"/>
</dbReference>
<evidence type="ECO:0000259" key="4">
    <source>
        <dbReference type="Pfam" id="PF02550"/>
    </source>
</evidence>
<dbReference type="UniPathway" id="UPA00863"/>
<feature type="active site" description="5-glutamyl coenzyme A thioester intermediate" evidence="3">
    <location>
        <position position="245"/>
    </location>
</feature>
<keyword evidence="3" id="KW-0276">Fatty acid metabolism</keyword>
<feature type="binding site" evidence="3">
    <location>
        <position position="343"/>
    </location>
    <ligand>
        <name>CoA</name>
        <dbReference type="ChEBI" id="CHEBI:57287"/>
    </ligand>
</feature>
<dbReference type="InterPro" id="IPR046433">
    <property type="entry name" value="ActCoA_hydro"/>
</dbReference>
<comment type="catalytic activity">
    <reaction evidence="3">
        <text>butanoate + acetyl-CoA = butanoyl-CoA + acetate</text>
        <dbReference type="Rhea" id="RHEA:30071"/>
        <dbReference type="ChEBI" id="CHEBI:17968"/>
        <dbReference type="ChEBI" id="CHEBI:30089"/>
        <dbReference type="ChEBI" id="CHEBI:57288"/>
        <dbReference type="ChEBI" id="CHEBI:57371"/>
    </reaction>
</comment>
<accession>W0EGD0</accession>
<keyword evidence="3" id="KW-0443">Lipid metabolism</keyword>
<dbReference type="STRING" id="871968.DESME_14625"/>
<keyword evidence="7" id="KW-1185">Reference proteome</keyword>
<dbReference type="Gene3D" id="3.40.1080.10">
    <property type="entry name" value="Glutaconate Coenzyme A-transferase"/>
    <property type="match status" value="1"/>
</dbReference>
<dbReference type="GO" id="GO:0006084">
    <property type="term" value="P:acetyl-CoA metabolic process"/>
    <property type="evidence" value="ECO:0007669"/>
    <property type="project" value="UniProtKB-UniRule"/>
</dbReference>
<dbReference type="SUPFAM" id="SSF100950">
    <property type="entry name" value="NagB/RpiA/CoA transferase-like"/>
    <property type="match status" value="2"/>
</dbReference>
<evidence type="ECO:0000259" key="5">
    <source>
        <dbReference type="Pfam" id="PF13336"/>
    </source>
</evidence>
<proteinExistence type="inferred from homology"/>
<feature type="domain" description="Acetyl-CoA hydrolase/transferase N-terminal" evidence="4">
    <location>
        <begin position="6"/>
        <end position="183"/>
    </location>
</feature>